<dbReference type="InterPro" id="IPR050425">
    <property type="entry name" value="NAD(P)_dehydrat-like"/>
</dbReference>
<dbReference type="SUPFAM" id="SSF51735">
    <property type="entry name" value="NAD(P)-binding Rossmann-fold domains"/>
    <property type="match status" value="1"/>
</dbReference>
<name>A0AAD2H332_9AGAR</name>
<dbReference type="GO" id="GO:0016616">
    <property type="term" value="F:oxidoreductase activity, acting on the CH-OH group of donors, NAD or NADP as acceptor"/>
    <property type="evidence" value="ECO:0007669"/>
    <property type="project" value="TreeGrafter"/>
</dbReference>
<evidence type="ECO:0000256" key="1">
    <source>
        <dbReference type="ARBA" id="ARBA00023002"/>
    </source>
</evidence>
<dbReference type="PANTHER" id="PTHR10366">
    <property type="entry name" value="NAD DEPENDENT EPIMERASE/DEHYDRATASE"/>
    <property type="match status" value="1"/>
</dbReference>
<comment type="similarity">
    <text evidence="2">Belongs to the NAD(P)-dependent epimerase/dehydratase family. Dihydroflavonol-4-reductase subfamily.</text>
</comment>
<reference evidence="4" key="1">
    <citation type="submission" date="2023-11" db="EMBL/GenBank/DDBJ databases">
        <authorList>
            <person name="De Vega J J."/>
            <person name="De Vega J J."/>
        </authorList>
    </citation>
    <scope>NUCLEOTIDE SEQUENCE</scope>
</reference>
<dbReference type="Proteomes" id="UP001295794">
    <property type="component" value="Unassembled WGS sequence"/>
</dbReference>
<dbReference type="AlphaFoldDB" id="A0AAD2H332"/>
<evidence type="ECO:0000259" key="3">
    <source>
        <dbReference type="Pfam" id="PF01370"/>
    </source>
</evidence>
<dbReference type="CDD" id="cd05227">
    <property type="entry name" value="AR_SDR_e"/>
    <property type="match status" value="1"/>
</dbReference>
<evidence type="ECO:0000256" key="2">
    <source>
        <dbReference type="ARBA" id="ARBA00023445"/>
    </source>
</evidence>
<organism evidence="4 5">
    <name type="scientific">Mycena citricolor</name>
    <dbReference type="NCBI Taxonomy" id="2018698"/>
    <lineage>
        <taxon>Eukaryota</taxon>
        <taxon>Fungi</taxon>
        <taxon>Dikarya</taxon>
        <taxon>Basidiomycota</taxon>
        <taxon>Agaricomycotina</taxon>
        <taxon>Agaricomycetes</taxon>
        <taxon>Agaricomycetidae</taxon>
        <taxon>Agaricales</taxon>
        <taxon>Marasmiineae</taxon>
        <taxon>Mycenaceae</taxon>
        <taxon>Mycena</taxon>
    </lineage>
</organism>
<evidence type="ECO:0000313" key="5">
    <source>
        <dbReference type="Proteomes" id="UP001295794"/>
    </source>
</evidence>
<accession>A0AAD2H332</accession>
<comment type="caution">
    <text evidence="4">The sequence shown here is derived from an EMBL/GenBank/DDBJ whole genome shotgun (WGS) entry which is preliminary data.</text>
</comment>
<feature type="domain" description="NAD-dependent epimerase/dehydratase" evidence="3">
    <location>
        <begin position="33"/>
        <end position="288"/>
    </location>
</feature>
<evidence type="ECO:0000313" key="4">
    <source>
        <dbReference type="EMBL" id="CAK5267155.1"/>
    </source>
</evidence>
<protein>
    <recommendedName>
        <fullName evidence="3">NAD-dependent epimerase/dehydratase domain-containing protein</fullName>
    </recommendedName>
</protein>
<dbReference type="InterPro" id="IPR001509">
    <property type="entry name" value="Epimerase_deHydtase"/>
</dbReference>
<dbReference type="PANTHER" id="PTHR10366:SF564">
    <property type="entry name" value="STEROL-4-ALPHA-CARBOXYLATE 3-DEHYDROGENASE, DECARBOXYLATING"/>
    <property type="match status" value="1"/>
</dbReference>
<keyword evidence="1" id="KW-0560">Oxidoreductase</keyword>
<dbReference type="Gene3D" id="3.40.50.720">
    <property type="entry name" value="NAD(P)-binding Rossmann-like Domain"/>
    <property type="match status" value="1"/>
</dbReference>
<sequence length="363" mass="39345">MPHRELKFRCRSLTKCARASLETMPTISASAKVLVSGANGFLATWVVRSFLEQGYTVRGTIRSASKGANLKELFKSYGDKLELVVVPDITAEGAFDEAVKGVDGIAHTASPFYFNVTEPSELIEPAVKGTVGMLQSALKYGANVRRVVVTSSCASIIDLNNTKPTLFTEEHWNDGAVHEVETKGVDANNGAKYCASKTLAERAAWKFMKDHPEAKFDLSVLNPPIVLGPDIQGVKSPAELNTSLQSMYYGLTNPDALVGGAPYVDVRDIALAHVRALEREAAGGERIIVCADKNYTWQDIIDVLPPAAVASGKYQKGNPGTGKDFVQLTLHDNAKSVRILGMKYHTLEEMTAATVEQWGGRGW</sequence>
<dbReference type="EMBL" id="CAVNYO010000116">
    <property type="protein sequence ID" value="CAK5267155.1"/>
    <property type="molecule type" value="Genomic_DNA"/>
</dbReference>
<keyword evidence="5" id="KW-1185">Reference proteome</keyword>
<dbReference type="InterPro" id="IPR036291">
    <property type="entry name" value="NAD(P)-bd_dom_sf"/>
</dbReference>
<gene>
    <name evidence="4" type="ORF">MYCIT1_LOCUS9435</name>
</gene>
<dbReference type="Pfam" id="PF01370">
    <property type="entry name" value="Epimerase"/>
    <property type="match status" value="1"/>
</dbReference>
<proteinExistence type="inferred from homology"/>